<dbReference type="EMBL" id="JAENIG010000013">
    <property type="protein sequence ID" value="MBK1856445.1"/>
    <property type="molecule type" value="Genomic_DNA"/>
</dbReference>
<dbReference type="InterPro" id="IPR011447">
    <property type="entry name" value="DUF1552"/>
</dbReference>
<dbReference type="Pfam" id="PF07586">
    <property type="entry name" value="HXXSHH"/>
    <property type="match status" value="1"/>
</dbReference>
<organism evidence="2 3">
    <name type="scientific">Oceaniferula flava</name>
    <dbReference type="NCBI Taxonomy" id="2800421"/>
    <lineage>
        <taxon>Bacteria</taxon>
        <taxon>Pseudomonadati</taxon>
        <taxon>Verrucomicrobiota</taxon>
        <taxon>Verrucomicrobiia</taxon>
        <taxon>Verrucomicrobiales</taxon>
        <taxon>Verrucomicrobiaceae</taxon>
        <taxon>Oceaniferula</taxon>
    </lineage>
</organism>
<dbReference type="AlphaFoldDB" id="A0AAE2SDZ3"/>
<accession>A0AAE2SDZ3</accession>
<gene>
    <name evidence="2" type="ORF">JIN83_15845</name>
</gene>
<comment type="caution">
    <text evidence="2">The sequence shown here is derived from an EMBL/GenBank/DDBJ whole genome shotgun (WGS) entry which is preliminary data.</text>
</comment>
<sequence>MISRRRMLRGMGAMIALPQLEIMAAVSGKGSTEKKPPLRYLSVFQPNGVYPKAWDVKGTGANYQLSPILAPLKELRDEFMVVSGLNNTVGGDHVQMTSAFLTGVNIKNGKAAMSIDQQIAKKIGGNTAYESLVLGTEPPRQGSVRGNAISIASTVSWSSPTTRISPEINPRVAFDRLFRNKTGAEAVRRAELRQSVVDLVLEDAKAIRRKASSLDQQKLDEYLESVRSVEVQLERVTDPKQADWTPHSVPSERDLAAPPMGIPRERDVHLRLMMDLMVLALWTDTTRVCTLMTAHGFSRQNFSFIDGVTGDHHGISHHKERQEAVTQYTHVSRWYVEQFGYLINRLKSIDEGGSNLLDNSIVFYGSAMKDGNGHKKNDLPVLLAGGGQGQLKQGRHVKLPAQPLSNLHYTIGQKFGIQSPDFNGTQSKTIQALG</sequence>
<evidence type="ECO:0000313" key="3">
    <source>
        <dbReference type="Proteomes" id="UP000634206"/>
    </source>
</evidence>
<proteinExistence type="predicted"/>
<keyword evidence="3" id="KW-1185">Reference proteome</keyword>
<dbReference type="Proteomes" id="UP000634206">
    <property type="component" value="Unassembled WGS sequence"/>
</dbReference>
<reference evidence="2" key="1">
    <citation type="submission" date="2021-01" db="EMBL/GenBank/DDBJ databases">
        <title>Modified the classification status of verrucomicrobia.</title>
        <authorList>
            <person name="Feng X."/>
        </authorList>
    </citation>
    <scope>NUCLEOTIDE SEQUENCE</scope>
    <source>
        <strain evidence="2">5K15</strain>
    </source>
</reference>
<evidence type="ECO:0000256" key="1">
    <source>
        <dbReference type="SAM" id="MobiDB-lite"/>
    </source>
</evidence>
<dbReference type="RefSeq" id="WP_309491066.1">
    <property type="nucleotide sequence ID" value="NZ_JAENIG010000013.1"/>
</dbReference>
<name>A0AAE2SDZ3_9BACT</name>
<feature type="region of interest" description="Disordered" evidence="1">
    <location>
        <begin position="239"/>
        <end position="260"/>
    </location>
</feature>
<protein>
    <submittedName>
        <fullName evidence="2">DUF1552 domain-containing protein</fullName>
    </submittedName>
</protein>
<evidence type="ECO:0000313" key="2">
    <source>
        <dbReference type="EMBL" id="MBK1856445.1"/>
    </source>
</evidence>